<name>N4WNF6_9BACI</name>
<reference evidence="5 6" key="1">
    <citation type="submission" date="2013-03" db="EMBL/GenBank/DDBJ databases">
        <title>Draft genome sequence of Gracibacillus halophilus YIM-C55.5, a moderately halophilic and thermophilic organism from the Xiaochaidamu salt lake.</title>
        <authorList>
            <person name="Sugumar T."/>
            <person name="Polireddy D.R."/>
            <person name="Antony A."/>
            <person name="Madhava Y.R."/>
            <person name="Sivakumar N."/>
        </authorList>
    </citation>
    <scope>NUCLEOTIDE SEQUENCE [LARGE SCALE GENOMIC DNA]</scope>
    <source>
        <strain evidence="5 6">YIM-C55.5</strain>
    </source>
</reference>
<dbReference type="STRING" id="1308866.J416_03801"/>
<organism evidence="5 6">
    <name type="scientific">Gracilibacillus halophilus YIM-C55.5</name>
    <dbReference type="NCBI Taxonomy" id="1308866"/>
    <lineage>
        <taxon>Bacteria</taxon>
        <taxon>Bacillati</taxon>
        <taxon>Bacillota</taxon>
        <taxon>Bacilli</taxon>
        <taxon>Bacillales</taxon>
        <taxon>Bacillaceae</taxon>
        <taxon>Gracilibacillus</taxon>
    </lineage>
</organism>
<dbReference type="PROSITE" id="PS51733">
    <property type="entry name" value="BPL_LPL_CATALYTIC"/>
    <property type="match status" value="1"/>
</dbReference>
<dbReference type="InterPro" id="IPR045864">
    <property type="entry name" value="aa-tRNA-synth_II/BPL/LPL"/>
</dbReference>
<sequence>MNGHTFFEHKQIRLIDHSHPGALQTAMASFAVDDTLCQTIGKSTNDVAVRFWVHPKTVVLGAIDTRLPAFAEAHSFLQQQGYEVVVRNSGGLAVNLDDGVLNVSFIIPDTPEMGIHSGYALMTDSIRSLFSSWTKDIEAYEITGSYCPGDYDLSIDGKKFAGISQRRVKGGIAVQIYICVEGSGSERAALIRDFYTYGKANVSERFTYPTVDPQTMRSVNELLHTDFSTAKVQQLIMQWLSDTGAFLYEHDIQDEELLEFEKRMTQMVERNAKALE</sequence>
<dbReference type="PATRIC" id="fig|1308866.3.peg.769"/>
<dbReference type="SUPFAM" id="SSF55681">
    <property type="entry name" value="Class II aaRS and biotin synthetases"/>
    <property type="match status" value="1"/>
</dbReference>
<comment type="catalytic activity">
    <reaction evidence="3">
        <text>N(6)-octanoyl-L-lysyl-[glycine-cleavage complex H protein] + L-lysyl-[lipoyl-carrier protein] = N(6)-octanoyl-L-lysyl-[lipoyl-carrier protein] + L-lysyl-[glycine-cleavage complex H protein]</text>
        <dbReference type="Rhea" id="RHEA:20213"/>
        <dbReference type="Rhea" id="RHEA-COMP:10500"/>
        <dbReference type="Rhea" id="RHEA-COMP:10501"/>
        <dbReference type="Rhea" id="RHEA-COMP:10503"/>
        <dbReference type="Rhea" id="RHEA-COMP:10504"/>
        <dbReference type="ChEBI" id="CHEBI:29969"/>
        <dbReference type="ChEBI" id="CHEBI:78809"/>
        <dbReference type="EC" id="2.3.1.204"/>
    </reaction>
</comment>
<keyword evidence="1 3" id="KW-0808">Transferase</keyword>
<evidence type="ECO:0000256" key="1">
    <source>
        <dbReference type="ARBA" id="ARBA00022679"/>
    </source>
</evidence>
<dbReference type="Gene3D" id="3.30.930.10">
    <property type="entry name" value="Bira Bifunctional Protein, Domain 2"/>
    <property type="match status" value="1"/>
</dbReference>
<keyword evidence="5" id="KW-0436">Ligase</keyword>
<dbReference type="GO" id="GO:0009249">
    <property type="term" value="P:protein lipoylation"/>
    <property type="evidence" value="ECO:0007669"/>
    <property type="project" value="UniProtKB-UniRule"/>
</dbReference>
<dbReference type="InterPro" id="IPR050664">
    <property type="entry name" value="Octanoyltrans_LipM/LipL"/>
</dbReference>
<gene>
    <name evidence="3" type="primary">lipL</name>
    <name evidence="5" type="ORF">J416_03801</name>
</gene>
<comment type="caution">
    <text evidence="5">The sequence shown here is derived from an EMBL/GenBank/DDBJ whole genome shotgun (WGS) entry which is preliminary data.</text>
</comment>
<protein>
    <recommendedName>
        <fullName evidence="3">Octanoyl-[GcvH]:protein N-octanoyltransferase</fullName>
        <ecNumber evidence="3">2.3.1.204</ecNumber>
    </recommendedName>
    <alternativeName>
        <fullName evidence="3">Octanoyl-[GcvH]:E2 amidotransferase</fullName>
    </alternativeName>
</protein>
<feature type="domain" description="BPL/LPL catalytic" evidence="4">
    <location>
        <begin position="43"/>
        <end position="227"/>
    </location>
</feature>
<dbReference type="AlphaFoldDB" id="N4WNF6"/>
<dbReference type="CDD" id="cd16443">
    <property type="entry name" value="LplA"/>
    <property type="match status" value="1"/>
</dbReference>
<dbReference type="EC" id="2.3.1.204" evidence="3"/>
<dbReference type="Pfam" id="PF21948">
    <property type="entry name" value="LplA-B_cat"/>
    <property type="match status" value="1"/>
</dbReference>
<evidence type="ECO:0000259" key="4">
    <source>
        <dbReference type="PROSITE" id="PS51733"/>
    </source>
</evidence>
<dbReference type="GO" id="GO:0016874">
    <property type="term" value="F:ligase activity"/>
    <property type="evidence" value="ECO:0007669"/>
    <property type="project" value="UniProtKB-KW"/>
</dbReference>
<dbReference type="Proteomes" id="UP000012283">
    <property type="component" value="Unassembled WGS sequence"/>
</dbReference>
<accession>N4WNF6</accession>
<dbReference type="InterPro" id="IPR024897">
    <property type="entry name" value="LipL"/>
</dbReference>
<evidence type="ECO:0000313" key="5">
    <source>
        <dbReference type="EMBL" id="ENH97662.1"/>
    </source>
</evidence>
<dbReference type="EMBL" id="APML01000016">
    <property type="protein sequence ID" value="ENH97662.1"/>
    <property type="molecule type" value="Genomic_DNA"/>
</dbReference>
<comment type="miscellaneous">
    <text evidence="3">The reaction proceeds via a thioester-linked acyl-enzyme intermediate.</text>
</comment>
<keyword evidence="6" id="KW-1185">Reference proteome</keyword>
<comment type="similarity">
    <text evidence="3">Belongs to the octanoyltransferase LipL family.</text>
</comment>
<dbReference type="GO" id="GO:0009107">
    <property type="term" value="P:lipoate biosynthetic process"/>
    <property type="evidence" value="ECO:0007669"/>
    <property type="project" value="UniProtKB-UniRule"/>
</dbReference>
<dbReference type="OrthoDB" id="2080934at2"/>
<dbReference type="GO" id="GO:0033819">
    <property type="term" value="F:lipoyl(octanoyl) transferase activity"/>
    <property type="evidence" value="ECO:0007669"/>
    <property type="project" value="InterPro"/>
</dbReference>
<keyword evidence="2 3" id="KW-0012">Acyltransferase</keyword>
<evidence type="ECO:0000256" key="2">
    <source>
        <dbReference type="ARBA" id="ARBA00023315"/>
    </source>
</evidence>
<dbReference type="PANTHER" id="PTHR43679">
    <property type="entry name" value="OCTANOYLTRANSFERASE LIPM-RELATED"/>
    <property type="match status" value="1"/>
</dbReference>
<feature type="site" description="Lowers pKa of active site Cys" evidence="3">
    <location>
        <position position="159"/>
    </location>
</feature>
<evidence type="ECO:0000313" key="6">
    <source>
        <dbReference type="Proteomes" id="UP000012283"/>
    </source>
</evidence>
<comment type="pathway">
    <text evidence="3">Protein modification; protein lipoylation via endogenous pathway; protein N(6)-(lipoyl)lysine from octanoyl-[acyl-carrier-protein].</text>
</comment>
<dbReference type="RefSeq" id="WP_003465123.1">
    <property type="nucleotide sequence ID" value="NZ_APML01000016.1"/>
</dbReference>
<dbReference type="InterPro" id="IPR004143">
    <property type="entry name" value="BPL_LPL_catalytic"/>
</dbReference>
<feature type="active site" description="Acyl-thioester intermediate" evidence="3">
    <location>
        <position position="147"/>
    </location>
</feature>
<comment type="function">
    <text evidence="3">Catalyzes the amidotransfer (transamidation) of the octanoyl moiety from octanoyl-GcvH to the lipoyl domain of the E2 subunit of lipoate-dependent enzymes.</text>
</comment>
<dbReference type="PANTHER" id="PTHR43679:SF2">
    <property type="entry name" value="OCTANOYL-[GCVH]:PROTEIN N-OCTANOYLTRANSFERASE"/>
    <property type="match status" value="1"/>
</dbReference>
<proteinExistence type="inferred from homology"/>
<dbReference type="HAMAP" id="MF_02119">
    <property type="entry name" value="LipL"/>
    <property type="match status" value="1"/>
</dbReference>
<evidence type="ECO:0000256" key="3">
    <source>
        <dbReference type="HAMAP-Rule" id="MF_02119"/>
    </source>
</evidence>
<dbReference type="eggNOG" id="COG0095">
    <property type="taxonomic scope" value="Bacteria"/>
</dbReference>